<evidence type="ECO:0000313" key="1">
    <source>
        <dbReference type="EMBL" id="JAC73645.1"/>
    </source>
</evidence>
<protein>
    <submittedName>
        <fullName evidence="1">Uncharacterized protein</fullName>
    </submittedName>
</protein>
<dbReference type="AlphaFoldDB" id="A0A061RSJ2"/>
<gene>
    <name evidence="1" type="ORF">TSPGSL018_28273</name>
</gene>
<proteinExistence type="predicted"/>
<accession>A0A061RSJ2</accession>
<sequence length="56" mass="6090">MAHIDAGKVGYLPFGLFSKKCTELCNSAGCMCFSFPSENPYGTLFQRGNMKFGAES</sequence>
<dbReference type="EMBL" id="GBEZ01012222">
    <property type="protein sequence ID" value="JAC73645.1"/>
    <property type="molecule type" value="Transcribed_RNA"/>
</dbReference>
<reference evidence="1" key="1">
    <citation type="submission" date="2014-05" db="EMBL/GenBank/DDBJ databases">
        <title>The transcriptome of the halophilic microalga Tetraselmis sp. GSL018 isolated from the Great Salt Lake, Utah.</title>
        <authorList>
            <person name="Jinkerson R.E."/>
            <person name="D'Adamo S."/>
            <person name="Posewitz M.C."/>
        </authorList>
    </citation>
    <scope>NUCLEOTIDE SEQUENCE</scope>
    <source>
        <strain evidence="1">GSL018</strain>
    </source>
</reference>
<organism evidence="1">
    <name type="scientific">Tetraselmis sp. GSL018</name>
    <dbReference type="NCBI Taxonomy" id="582737"/>
    <lineage>
        <taxon>Eukaryota</taxon>
        <taxon>Viridiplantae</taxon>
        <taxon>Chlorophyta</taxon>
        <taxon>core chlorophytes</taxon>
        <taxon>Chlorodendrophyceae</taxon>
        <taxon>Chlorodendrales</taxon>
        <taxon>Chlorodendraceae</taxon>
        <taxon>Tetraselmis</taxon>
    </lineage>
</organism>
<name>A0A061RSJ2_9CHLO</name>